<reference evidence="2" key="2">
    <citation type="submission" date="2020-09" db="EMBL/GenBank/DDBJ databases">
        <authorList>
            <person name="Sun Q."/>
            <person name="Ohkuma M."/>
        </authorList>
    </citation>
    <scope>NUCLEOTIDE SEQUENCE</scope>
    <source>
        <strain evidence="2">JCM 4122</strain>
    </source>
</reference>
<dbReference type="RefSeq" id="WP_150235091.1">
    <property type="nucleotide sequence ID" value="NZ_BNBE01000005.1"/>
</dbReference>
<evidence type="ECO:0000313" key="3">
    <source>
        <dbReference type="Proteomes" id="UP000632849"/>
    </source>
</evidence>
<feature type="compositionally biased region" description="Basic residues" evidence="1">
    <location>
        <begin position="79"/>
        <end position="98"/>
    </location>
</feature>
<feature type="region of interest" description="Disordered" evidence="1">
    <location>
        <begin position="43"/>
        <end position="120"/>
    </location>
</feature>
<name>A0A919BZ11_STRFL</name>
<comment type="caution">
    <text evidence="2">The sequence shown here is derived from an EMBL/GenBank/DDBJ whole genome shotgun (WGS) entry which is preliminary data.</text>
</comment>
<reference evidence="2" key="1">
    <citation type="journal article" date="2014" name="Int. J. Syst. Evol. Microbiol.">
        <title>Complete genome sequence of Corynebacterium casei LMG S-19264T (=DSM 44701T), isolated from a smear-ripened cheese.</title>
        <authorList>
            <consortium name="US DOE Joint Genome Institute (JGI-PGF)"/>
            <person name="Walter F."/>
            <person name="Albersmeier A."/>
            <person name="Kalinowski J."/>
            <person name="Ruckert C."/>
        </authorList>
    </citation>
    <scope>NUCLEOTIDE SEQUENCE</scope>
    <source>
        <strain evidence="2">JCM 4122</strain>
    </source>
</reference>
<sequence length="126" mass="12735">MSPAPLPSREPAAPAGLPARLGRLLTLLCGALLVLAVLGTAGAAAGPPGAGEARPASAPADPVGETHEPGPAEAALPGRARHRRTRIRPVRAPRRARPDRRAAACGAPAPVPAPRPAASRRVVMRC</sequence>
<dbReference type="GeneID" id="95663125"/>
<feature type="compositionally biased region" description="Low complexity" evidence="1">
    <location>
        <begin position="43"/>
        <end position="60"/>
    </location>
</feature>
<protein>
    <submittedName>
        <fullName evidence="2">Uncharacterized protein</fullName>
    </submittedName>
</protein>
<dbReference type="EMBL" id="BNBE01000005">
    <property type="protein sequence ID" value="GHG31330.1"/>
    <property type="molecule type" value="Genomic_DNA"/>
</dbReference>
<evidence type="ECO:0000256" key="1">
    <source>
        <dbReference type="SAM" id="MobiDB-lite"/>
    </source>
</evidence>
<dbReference type="Proteomes" id="UP000632849">
    <property type="component" value="Unassembled WGS sequence"/>
</dbReference>
<proteinExistence type="predicted"/>
<keyword evidence="3" id="KW-1185">Reference proteome</keyword>
<gene>
    <name evidence="2" type="ORF">GCM10017667_81260</name>
</gene>
<evidence type="ECO:0000313" key="2">
    <source>
        <dbReference type="EMBL" id="GHG31330.1"/>
    </source>
</evidence>
<dbReference type="AlphaFoldDB" id="A0A919BZ11"/>
<organism evidence="2 3">
    <name type="scientific">Streptomyces filamentosus</name>
    <name type="common">Streptomyces roseosporus</name>
    <dbReference type="NCBI Taxonomy" id="67294"/>
    <lineage>
        <taxon>Bacteria</taxon>
        <taxon>Bacillati</taxon>
        <taxon>Actinomycetota</taxon>
        <taxon>Actinomycetes</taxon>
        <taxon>Kitasatosporales</taxon>
        <taxon>Streptomycetaceae</taxon>
        <taxon>Streptomyces</taxon>
    </lineage>
</organism>
<accession>A0A919BZ11</accession>